<organism evidence="2 3">
    <name type="scientific">Tricholomella constricta</name>
    <dbReference type="NCBI Taxonomy" id="117010"/>
    <lineage>
        <taxon>Eukaryota</taxon>
        <taxon>Fungi</taxon>
        <taxon>Dikarya</taxon>
        <taxon>Basidiomycota</taxon>
        <taxon>Agaricomycotina</taxon>
        <taxon>Agaricomycetes</taxon>
        <taxon>Agaricomycetidae</taxon>
        <taxon>Agaricales</taxon>
        <taxon>Tricholomatineae</taxon>
        <taxon>Lyophyllaceae</taxon>
        <taxon>Tricholomella</taxon>
    </lineage>
</organism>
<reference evidence="2 3" key="1">
    <citation type="journal article" date="2020" name="ISME J.">
        <title>Uncovering the hidden diversity of litter-decomposition mechanisms in mushroom-forming fungi.</title>
        <authorList>
            <person name="Floudas D."/>
            <person name="Bentzer J."/>
            <person name="Ahren D."/>
            <person name="Johansson T."/>
            <person name="Persson P."/>
            <person name="Tunlid A."/>
        </authorList>
    </citation>
    <scope>NUCLEOTIDE SEQUENCE [LARGE SCALE GENOMIC DNA]</scope>
    <source>
        <strain evidence="2 3">CBS 661.87</strain>
    </source>
</reference>
<feature type="compositionally biased region" description="Low complexity" evidence="1">
    <location>
        <begin position="68"/>
        <end position="82"/>
    </location>
</feature>
<evidence type="ECO:0000313" key="2">
    <source>
        <dbReference type="EMBL" id="KAF5366677.1"/>
    </source>
</evidence>
<protein>
    <submittedName>
        <fullName evidence="2">Uncharacterized protein</fullName>
    </submittedName>
</protein>
<dbReference type="EMBL" id="JAACJP010000077">
    <property type="protein sequence ID" value="KAF5366677.1"/>
    <property type="molecule type" value="Genomic_DNA"/>
</dbReference>
<name>A0A8H5GKM6_9AGAR</name>
<evidence type="ECO:0000313" key="3">
    <source>
        <dbReference type="Proteomes" id="UP000565441"/>
    </source>
</evidence>
<evidence type="ECO:0000256" key="1">
    <source>
        <dbReference type="SAM" id="MobiDB-lite"/>
    </source>
</evidence>
<dbReference type="Proteomes" id="UP000565441">
    <property type="component" value="Unassembled WGS sequence"/>
</dbReference>
<proteinExistence type="predicted"/>
<dbReference type="AlphaFoldDB" id="A0A8H5GKM6"/>
<sequence length="124" mass="13408">MRMGAEADVIRAAGIQDNEITFDPLVKWWKDGLISPQLRAFVWSSAPVHCKIRCRHPYPSSAASTCTPSRSSSPAQLSSPASETRSTLFASIPLAVMAVAEEPAPDFSDTHAHLLHHPGHPAIL</sequence>
<comment type="caution">
    <text evidence="2">The sequence shown here is derived from an EMBL/GenBank/DDBJ whole genome shotgun (WGS) entry which is preliminary data.</text>
</comment>
<keyword evidence="3" id="KW-1185">Reference proteome</keyword>
<gene>
    <name evidence="2" type="ORF">D9615_010638</name>
</gene>
<dbReference type="OrthoDB" id="38531at2759"/>
<accession>A0A8H5GKM6</accession>
<feature type="region of interest" description="Disordered" evidence="1">
    <location>
        <begin position="58"/>
        <end position="82"/>
    </location>
</feature>